<dbReference type="PANTHER" id="PTHR22940:SF4">
    <property type="entry name" value="PROTEIN TIMELESS HOMOLOG"/>
    <property type="match status" value="1"/>
</dbReference>
<dbReference type="GO" id="GO:0006281">
    <property type="term" value="P:DNA repair"/>
    <property type="evidence" value="ECO:0007669"/>
    <property type="project" value="TreeGrafter"/>
</dbReference>
<dbReference type="PANTHER" id="PTHR22940">
    <property type="entry name" value="TIMEOUT/TIMELESS-2"/>
    <property type="match status" value="1"/>
</dbReference>
<comment type="caution">
    <text evidence="7">The sequence shown here is derived from an EMBL/GenBank/DDBJ whole genome shotgun (WGS) entry which is preliminary data.</text>
</comment>
<dbReference type="EMBL" id="JANBUL010000071">
    <property type="protein sequence ID" value="KAJ2782480.1"/>
    <property type="molecule type" value="Genomic_DNA"/>
</dbReference>
<evidence type="ECO:0000256" key="2">
    <source>
        <dbReference type="ARBA" id="ARBA00022880"/>
    </source>
</evidence>
<name>A0A9W8HCP4_9FUNG</name>
<feature type="compositionally biased region" description="Acidic residues" evidence="5">
    <location>
        <begin position="590"/>
        <end position="607"/>
    </location>
</feature>
<evidence type="ECO:0000256" key="1">
    <source>
        <dbReference type="ARBA" id="ARBA00004123"/>
    </source>
</evidence>
<dbReference type="Proteomes" id="UP001140217">
    <property type="component" value="Unassembled WGS sequence"/>
</dbReference>
<feature type="compositionally biased region" description="Acidic residues" evidence="5">
    <location>
        <begin position="571"/>
        <end position="583"/>
    </location>
</feature>
<dbReference type="GO" id="GO:0031298">
    <property type="term" value="C:replication fork protection complex"/>
    <property type="evidence" value="ECO:0007669"/>
    <property type="project" value="TreeGrafter"/>
</dbReference>
<evidence type="ECO:0000256" key="4">
    <source>
        <dbReference type="ARBA" id="ARBA00023306"/>
    </source>
</evidence>
<keyword evidence="8" id="KW-1185">Reference proteome</keyword>
<dbReference type="InterPro" id="IPR006906">
    <property type="entry name" value="Timeless_N"/>
</dbReference>
<evidence type="ECO:0000313" key="8">
    <source>
        <dbReference type="Proteomes" id="UP001140217"/>
    </source>
</evidence>
<keyword evidence="4" id="KW-0131">Cell cycle</keyword>
<feature type="region of interest" description="Disordered" evidence="5">
    <location>
        <begin position="547"/>
        <end position="608"/>
    </location>
</feature>
<feature type="domain" description="Timeless N-terminal" evidence="6">
    <location>
        <begin position="65"/>
        <end position="295"/>
    </location>
</feature>
<protein>
    <submittedName>
        <fullName evidence="7">Topoisomerase 1-associated factor 1</fullName>
    </submittedName>
</protein>
<proteinExistence type="predicted"/>
<sequence>MDSEPEMDGVEPYTEEQISAEVQRFRGVVLSACSSLGNLEPVTETKQAWMGGEPARLAAGIGAMQYVPSNECLASLKDIKRYIQMDEQGEGKLVLEWLGEWKVLERDIIPIFTLGTKRLLADKQQQKVLSEEDRDHILKIVMMCVELFVFLTWSMDTESDEVQGRFTRILRSHKRAFAKREVVFSLLSIAVMYVRESHNTDREALLIKGVLYVFRNVLAIPDPLVSPTSRGLAQVEAHDTLIMALEKELAVDFFLTLMSSADQRRFKDLRPTLLDIIYYLFYRVPVAALFATDGPWFEKAARQRAGRHTKFGGVYAVSTEPGTVMPVFDVKEVLQPFANLFQKRATVRRPRTMPQGPVDRQWRTVDPDAIPILRRIAAVFIESCFNPLVGAMFEDARTATSIVNETIPRLLYVAGYFVDISLANPAVDLGCVCVLTRTQTFGQVMQFTSSYLDLKEWASLSLAMYCIQQILLALGRMRGTKLESLSTNALSNLFYDGDALALFVRLCRVFRPTLVSLEFMAQVARLADTFMATLKAHSESREGMYIRKRVNKAKSKKPKEADEDGPKPEGGDAELDSADEEAAEAAAAVDQEEAGSGSDDDDDDDDEAGSRTILVERAFDFAKFENAFAVGDVVSAFTHLLTPPSAIEHVYPMLHRIAVACKRPHLFFKRATMLRLLVLFDGTLEFPHRVEMLELASWIFRQYLTVIDSPALSNCYKAEPLNNKLALECMRAFLGRSLAGTSVEPVITRHIVNLLAEDGPGGGAGPAPEPAGPPDDPDPEQDLDLDDFDLDQYFGLGGDADAAQ</sequence>
<dbReference type="OrthoDB" id="310853at2759"/>
<keyword evidence="2" id="KW-0236">DNA replication inhibitor</keyword>
<evidence type="ECO:0000256" key="3">
    <source>
        <dbReference type="ARBA" id="ARBA00023242"/>
    </source>
</evidence>
<comment type="subcellular location">
    <subcellularLocation>
        <location evidence="1">Nucleus</location>
    </subcellularLocation>
</comment>
<keyword evidence="3" id="KW-0539">Nucleus</keyword>
<dbReference type="InterPro" id="IPR044998">
    <property type="entry name" value="Timeless"/>
</dbReference>
<dbReference type="GO" id="GO:0000076">
    <property type="term" value="P:DNA replication checkpoint signaling"/>
    <property type="evidence" value="ECO:0007669"/>
    <property type="project" value="TreeGrafter"/>
</dbReference>
<accession>A0A9W8HCP4</accession>
<dbReference type="AlphaFoldDB" id="A0A9W8HCP4"/>
<feature type="compositionally biased region" description="Acidic residues" evidence="5">
    <location>
        <begin position="775"/>
        <end position="790"/>
    </location>
</feature>
<dbReference type="GO" id="GO:0043111">
    <property type="term" value="P:replication fork arrest"/>
    <property type="evidence" value="ECO:0007669"/>
    <property type="project" value="TreeGrafter"/>
</dbReference>
<dbReference type="GO" id="GO:0003677">
    <property type="term" value="F:DNA binding"/>
    <property type="evidence" value="ECO:0007669"/>
    <property type="project" value="TreeGrafter"/>
</dbReference>
<feature type="compositionally biased region" description="Basic residues" evidence="5">
    <location>
        <begin position="547"/>
        <end position="557"/>
    </location>
</feature>
<dbReference type="Pfam" id="PF04821">
    <property type="entry name" value="TIMELESS"/>
    <property type="match status" value="1"/>
</dbReference>
<feature type="region of interest" description="Disordered" evidence="5">
    <location>
        <begin position="758"/>
        <end position="804"/>
    </location>
</feature>
<evidence type="ECO:0000313" key="7">
    <source>
        <dbReference type="EMBL" id="KAJ2782480.1"/>
    </source>
</evidence>
<feature type="compositionally biased region" description="Basic and acidic residues" evidence="5">
    <location>
        <begin position="558"/>
        <end position="570"/>
    </location>
</feature>
<reference evidence="7" key="1">
    <citation type="submission" date="2022-07" db="EMBL/GenBank/DDBJ databases">
        <title>Phylogenomic reconstructions and comparative analyses of Kickxellomycotina fungi.</title>
        <authorList>
            <person name="Reynolds N.K."/>
            <person name="Stajich J.E."/>
            <person name="Barry K."/>
            <person name="Grigoriev I.V."/>
            <person name="Crous P."/>
            <person name="Smith M.E."/>
        </authorList>
    </citation>
    <scope>NUCLEOTIDE SEQUENCE</scope>
    <source>
        <strain evidence="7">NBRC 105414</strain>
    </source>
</reference>
<gene>
    <name evidence="7" type="primary">TOF1</name>
    <name evidence="7" type="ORF">H4R18_002232</name>
</gene>
<evidence type="ECO:0000256" key="5">
    <source>
        <dbReference type="SAM" id="MobiDB-lite"/>
    </source>
</evidence>
<evidence type="ECO:0000259" key="6">
    <source>
        <dbReference type="Pfam" id="PF04821"/>
    </source>
</evidence>
<organism evidence="7 8">
    <name type="scientific">Coemansia javaensis</name>
    <dbReference type="NCBI Taxonomy" id="2761396"/>
    <lineage>
        <taxon>Eukaryota</taxon>
        <taxon>Fungi</taxon>
        <taxon>Fungi incertae sedis</taxon>
        <taxon>Zoopagomycota</taxon>
        <taxon>Kickxellomycotina</taxon>
        <taxon>Kickxellomycetes</taxon>
        <taxon>Kickxellales</taxon>
        <taxon>Kickxellaceae</taxon>
        <taxon>Coemansia</taxon>
    </lineage>
</organism>